<dbReference type="AlphaFoldDB" id="A0A0D0KYB2"/>
<protein>
    <submittedName>
        <fullName evidence="1">Uncharacterized protein</fullName>
    </submittedName>
</protein>
<accession>A0A0D0KYB2</accession>
<organism evidence="1 2">
    <name type="scientific">Agrobacterium tumefaciens</name>
    <dbReference type="NCBI Taxonomy" id="358"/>
    <lineage>
        <taxon>Bacteria</taxon>
        <taxon>Pseudomonadati</taxon>
        <taxon>Pseudomonadota</taxon>
        <taxon>Alphaproteobacteria</taxon>
        <taxon>Hyphomicrobiales</taxon>
        <taxon>Rhizobiaceae</taxon>
        <taxon>Rhizobium/Agrobacterium group</taxon>
        <taxon>Agrobacterium</taxon>
        <taxon>Agrobacterium tumefaciens complex</taxon>
    </lineage>
</organism>
<comment type="caution">
    <text evidence="1">The sequence shown here is derived from an EMBL/GenBank/DDBJ whole genome shotgun (WGS) entry which is preliminary data.</text>
</comment>
<evidence type="ECO:0000313" key="2">
    <source>
        <dbReference type="Proteomes" id="UP000035017"/>
    </source>
</evidence>
<reference evidence="1 2" key="1">
    <citation type="submission" date="2014-12" db="EMBL/GenBank/DDBJ databases">
        <title>16Stimator: statistical estimation of ribosomal gene copy numbers from draft genome assemblies.</title>
        <authorList>
            <person name="Perisin M.A."/>
            <person name="Vetter M."/>
            <person name="Gilbert J.A."/>
            <person name="Bergelson J."/>
        </authorList>
    </citation>
    <scope>NUCLEOTIDE SEQUENCE [LARGE SCALE GENOMIC DNA]</scope>
    <source>
        <strain evidence="1 2">MEJ076</strain>
    </source>
</reference>
<dbReference type="Proteomes" id="UP000035017">
    <property type="component" value="Unassembled WGS sequence"/>
</dbReference>
<evidence type="ECO:0000313" key="1">
    <source>
        <dbReference type="EMBL" id="KIQ03425.1"/>
    </source>
</evidence>
<proteinExistence type="predicted"/>
<dbReference type="EMBL" id="JXQV01000008">
    <property type="protein sequence ID" value="KIQ03425.1"/>
    <property type="molecule type" value="Genomic_DNA"/>
</dbReference>
<name>A0A0D0KYB2_AGRTU</name>
<sequence>MNRFFETEVALLERLRTLKASPEMSFNLNDIAMPMNAAGFSQSEIIAVLDAFEQEKVVAYAPGNRLLILKDLPD</sequence>
<dbReference type="OrthoDB" id="8390978at2"/>
<gene>
    <name evidence="1" type="ORF">RU07_08190</name>
</gene>